<sequence>MVTGLVPIQGNSQDLTLKQSVSLLECLRSCWKDDVLVLSCSDKFLRLSLPLLSRYTHWLSAELTACKADAEMYNGLEKKNIFECTTCNKTFHSCQALGGHRASHKKIKGCSASKIDSSENSTEIVSPDPIADS</sequence>
<dbReference type="PROSITE" id="PS00028">
    <property type="entry name" value="ZINC_FINGER_C2H2_1"/>
    <property type="match status" value="1"/>
</dbReference>
<dbReference type="PANTHER" id="PTHR47068:SF1">
    <property type="entry name" value="OS02G0659100 PROTEIN"/>
    <property type="match status" value="1"/>
</dbReference>
<accession>A0A5J5A7D3</accession>
<dbReference type="AlphaFoldDB" id="A0A5J5A7D3"/>
<proteinExistence type="predicted"/>
<keyword evidence="1" id="KW-0862">Zinc</keyword>
<dbReference type="Proteomes" id="UP000325577">
    <property type="component" value="Linkage Group LG3"/>
</dbReference>
<dbReference type="Pfam" id="PF12022">
    <property type="entry name" value="COG2_C"/>
    <property type="match status" value="1"/>
</dbReference>
<name>A0A5J5A7D3_9ASTE</name>
<keyword evidence="1" id="KW-0479">Metal-binding</keyword>
<dbReference type="SUPFAM" id="SSF57667">
    <property type="entry name" value="beta-beta-alpha zinc fingers"/>
    <property type="match status" value="1"/>
</dbReference>
<evidence type="ECO:0000256" key="1">
    <source>
        <dbReference type="PROSITE-ProRule" id="PRU00042"/>
    </source>
</evidence>
<dbReference type="InterPro" id="IPR024603">
    <property type="entry name" value="COG_complex_COG2_C"/>
</dbReference>
<evidence type="ECO:0000313" key="4">
    <source>
        <dbReference type="Proteomes" id="UP000325577"/>
    </source>
</evidence>
<gene>
    <name evidence="3" type="ORF">F0562_008968</name>
</gene>
<dbReference type="OrthoDB" id="1742494at2759"/>
<protein>
    <recommendedName>
        <fullName evidence="2">C2H2-type domain-containing protein</fullName>
    </recommendedName>
</protein>
<keyword evidence="4" id="KW-1185">Reference proteome</keyword>
<dbReference type="EMBL" id="CM018046">
    <property type="protein sequence ID" value="KAA8526803.1"/>
    <property type="molecule type" value="Genomic_DNA"/>
</dbReference>
<dbReference type="Pfam" id="PF13912">
    <property type="entry name" value="zf-C2H2_6"/>
    <property type="match status" value="1"/>
</dbReference>
<evidence type="ECO:0000313" key="3">
    <source>
        <dbReference type="EMBL" id="KAA8526803.1"/>
    </source>
</evidence>
<dbReference type="PROSITE" id="PS50157">
    <property type="entry name" value="ZINC_FINGER_C2H2_2"/>
    <property type="match status" value="1"/>
</dbReference>
<organism evidence="3 4">
    <name type="scientific">Nyssa sinensis</name>
    <dbReference type="NCBI Taxonomy" id="561372"/>
    <lineage>
        <taxon>Eukaryota</taxon>
        <taxon>Viridiplantae</taxon>
        <taxon>Streptophyta</taxon>
        <taxon>Embryophyta</taxon>
        <taxon>Tracheophyta</taxon>
        <taxon>Spermatophyta</taxon>
        <taxon>Magnoliopsida</taxon>
        <taxon>eudicotyledons</taxon>
        <taxon>Gunneridae</taxon>
        <taxon>Pentapetalae</taxon>
        <taxon>asterids</taxon>
        <taxon>Cornales</taxon>
        <taxon>Nyssaceae</taxon>
        <taxon>Nyssa</taxon>
    </lineage>
</organism>
<keyword evidence="1" id="KW-0863">Zinc-finger</keyword>
<evidence type="ECO:0000259" key="2">
    <source>
        <dbReference type="PROSITE" id="PS50157"/>
    </source>
</evidence>
<reference evidence="3 4" key="1">
    <citation type="submission" date="2019-09" db="EMBL/GenBank/DDBJ databases">
        <title>A chromosome-level genome assembly of the Chinese tupelo Nyssa sinensis.</title>
        <authorList>
            <person name="Yang X."/>
            <person name="Kang M."/>
            <person name="Yang Y."/>
            <person name="Xiong H."/>
            <person name="Wang M."/>
            <person name="Zhang Z."/>
            <person name="Wang Z."/>
            <person name="Wu H."/>
            <person name="Ma T."/>
            <person name="Liu J."/>
            <person name="Xi Z."/>
        </authorList>
    </citation>
    <scope>NUCLEOTIDE SEQUENCE [LARGE SCALE GENOMIC DNA]</scope>
    <source>
        <strain evidence="3">J267</strain>
        <tissue evidence="3">Leaf</tissue>
    </source>
</reference>
<dbReference type="InterPro" id="IPR013087">
    <property type="entry name" value="Znf_C2H2_type"/>
</dbReference>
<dbReference type="PANTHER" id="PTHR47068">
    <property type="entry name" value="OS02G0659100 PROTEIN"/>
    <property type="match status" value="1"/>
</dbReference>
<dbReference type="GO" id="GO:0008270">
    <property type="term" value="F:zinc ion binding"/>
    <property type="evidence" value="ECO:0007669"/>
    <property type="project" value="UniProtKB-KW"/>
</dbReference>
<dbReference type="InterPro" id="IPR036236">
    <property type="entry name" value="Znf_C2H2_sf"/>
</dbReference>
<feature type="domain" description="C2H2-type" evidence="2">
    <location>
        <begin position="82"/>
        <end position="109"/>
    </location>
</feature>